<dbReference type="PANTHER" id="PTHR30037">
    <property type="entry name" value="DNA-3-METHYLADENINE GLYCOSYLASE 1"/>
    <property type="match status" value="1"/>
</dbReference>
<dbReference type="InterPro" id="IPR052891">
    <property type="entry name" value="DNA-3mA_glycosylase"/>
</dbReference>
<dbReference type="InterPro" id="IPR011257">
    <property type="entry name" value="DNA_glycosylase"/>
</dbReference>
<name>A0A2X4HNG5_STRUB</name>
<dbReference type="SUPFAM" id="SSF48150">
    <property type="entry name" value="DNA-glycosylase"/>
    <property type="match status" value="1"/>
</dbReference>
<dbReference type="Gene3D" id="1.10.340.30">
    <property type="entry name" value="Hypothetical protein, domain 2"/>
    <property type="match status" value="1"/>
</dbReference>
<evidence type="ECO:0000313" key="2">
    <source>
        <dbReference type="Proteomes" id="UP000483839"/>
    </source>
</evidence>
<dbReference type="EMBL" id="WLXI01000064">
    <property type="protein sequence ID" value="MTD02489.1"/>
    <property type="molecule type" value="Genomic_DNA"/>
</dbReference>
<evidence type="ECO:0000313" key="1">
    <source>
        <dbReference type="EMBL" id="MTD02489.1"/>
    </source>
</evidence>
<gene>
    <name evidence="1" type="ORF">GKS16_09440</name>
</gene>
<comment type="caution">
    <text evidence="1">The sequence shown here is derived from an EMBL/GenBank/DDBJ whole genome shotgun (WGS) entry which is preliminary data.</text>
</comment>
<dbReference type="GO" id="GO:0006284">
    <property type="term" value="P:base-excision repair"/>
    <property type="evidence" value="ECO:0007669"/>
    <property type="project" value="InterPro"/>
</dbReference>
<accession>A0A2X4HNG5</accession>
<dbReference type="OMA" id="HMQATGM"/>
<dbReference type="Pfam" id="PF03352">
    <property type="entry name" value="Adenine_glyco"/>
    <property type="match status" value="1"/>
</dbReference>
<dbReference type="AlphaFoldDB" id="A0A2X4HNG5"/>
<dbReference type="Proteomes" id="UP000483839">
    <property type="component" value="Unassembled WGS sequence"/>
</dbReference>
<protein>
    <submittedName>
        <fullName evidence="1">DNA-3-methyladenine glycosylase I</fullName>
    </submittedName>
</protein>
<dbReference type="GO" id="GO:0008725">
    <property type="term" value="F:DNA-3-methyladenine glycosylase activity"/>
    <property type="evidence" value="ECO:0007669"/>
    <property type="project" value="InterPro"/>
</dbReference>
<sequence length="184" mass="21291">MKKRCSWVPSENELYCRYHDEEWGKPLYEDRALFELLCLESYQSGLSWLTVLKKRSAFKEVFYNYDIAKVARFSQREMAVAMQNPSIIRHRQKLAATVNNAQAVLNLQKEFGTFSAYLWDFIGGKPIHNLVNQAHPVPTQNDLSKKLAKDLKKRGFKFLGPTTVYSFLQASGMINDHEEGCSFK</sequence>
<proteinExistence type="predicted"/>
<dbReference type="RefSeq" id="WP_015912070.1">
    <property type="nucleotide sequence ID" value="NZ_BAABQA010000004.1"/>
</dbReference>
<organism evidence="1 2">
    <name type="scientific">Streptococcus uberis</name>
    <dbReference type="NCBI Taxonomy" id="1349"/>
    <lineage>
        <taxon>Bacteria</taxon>
        <taxon>Bacillati</taxon>
        <taxon>Bacillota</taxon>
        <taxon>Bacilli</taxon>
        <taxon>Lactobacillales</taxon>
        <taxon>Streptococcaceae</taxon>
        <taxon>Streptococcus</taxon>
    </lineage>
</organism>
<dbReference type="PANTHER" id="PTHR30037:SF4">
    <property type="entry name" value="DNA-3-METHYLADENINE GLYCOSYLASE I"/>
    <property type="match status" value="1"/>
</dbReference>
<dbReference type="InterPro" id="IPR005019">
    <property type="entry name" value="Adenine_glyco"/>
</dbReference>
<reference evidence="1 2" key="1">
    <citation type="submission" date="2019-11" db="EMBL/GenBank/DDBJ databases">
        <title>Streptococcus uberis isolated from clinical mastitis cases on a southeastern Queensland dairy.</title>
        <authorList>
            <person name="Workentine M.L."/>
            <person name="Price R."/>
            <person name="Olchowy T."/>
        </authorList>
    </citation>
    <scope>NUCLEOTIDE SEQUENCE [LARGE SCALE GENOMIC DNA]</scope>
    <source>
        <strain evidence="1 2">OLC4459-A17</strain>
    </source>
</reference>